<feature type="non-terminal residue" evidence="1">
    <location>
        <position position="79"/>
    </location>
</feature>
<evidence type="ECO:0000313" key="2">
    <source>
        <dbReference type="Proteomes" id="UP001057452"/>
    </source>
</evidence>
<feature type="non-terminal residue" evidence="1">
    <location>
        <position position="1"/>
    </location>
</feature>
<sequence length="79" mass="8773">EHPELAYFCTAACKVKCEEWTLLPCSGLRLRMLPELSIGVFPKDTELHVLLKPGRRNWLLTNHLEGCSSAASPCGCPHP</sequence>
<name>A0ACB9XBM1_CHAAC</name>
<dbReference type="Proteomes" id="UP001057452">
    <property type="component" value="Chromosome 7"/>
</dbReference>
<reference evidence="1" key="1">
    <citation type="submission" date="2022-05" db="EMBL/GenBank/DDBJ databases">
        <title>Chromosome-level genome of Chaenocephalus aceratus.</title>
        <authorList>
            <person name="Park H."/>
        </authorList>
    </citation>
    <scope>NUCLEOTIDE SEQUENCE</scope>
    <source>
        <strain evidence="1">KU_202001</strain>
    </source>
</reference>
<protein>
    <submittedName>
        <fullName evidence="1">Uncharacterized protein</fullName>
    </submittedName>
</protein>
<comment type="caution">
    <text evidence="1">The sequence shown here is derived from an EMBL/GenBank/DDBJ whole genome shotgun (WGS) entry which is preliminary data.</text>
</comment>
<keyword evidence="2" id="KW-1185">Reference proteome</keyword>
<organism evidence="1 2">
    <name type="scientific">Chaenocephalus aceratus</name>
    <name type="common">Blackfin icefish</name>
    <name type="synonym">Chaenichthys aceratus</name>
    <dbReference type="NCBI Taxonomy" id="36190"/>
    <lineage>
        <taxon>Eukaryota</taxon>
        <taxon>Metazoa</taxon>
        <taxon>Chordata</taxon>
        <taxon>Craniata</taxon>
        <taxon>Vertebrata</taxon>
        <taxon>Euteleostomi</taxon>
        <taxon>Actinopterygii</taxon>
        <taxon>Neopterygii</taxon>
        <taxon>Teleostei</taxon>
        <taxon>Neoteleostei</taxon>
        <taxon>Acanthomorphata</taxon>
        <taxon>Eupercaria</taxon>
        <taxon>Perciformes</taxon>
        <taxon>Notothenioidei</taxon>
        <taxon>Channichthyidae</taxon>
        <taxon>Chaenocephalus</taxon>
    </lineage>
</organism>
<dbReference type="EMBL" id="CM043791">
    <property type="protein sequence ID" value="KAI4823917.1"/>
    <property type="molecule type" value="Genomic_DNA"/>
</dbReference>
<accession>A0ACB9XBM1</accession>
<evidence type="ECO:0000313" key="1">
    <source>
        <dbReference type="EMBL" id="KAI4823917.1"/>
    </source>
</evidence>
<gene>
    <name evidence="1" type="ORF">KUCAC02_012471</name>
</gene>
<proteinExistence type="predicted"/>